<dbReference type="InterPro" id="IPR010982">
    <property type="entry name" value="Lambda_DNA-bd_dom_sf"/>
</dbReference>
<dbReference type="EMBL" id="JBHLZY010000005">
    <property type="protein sequence ID" value="MFB9768795.1"/>
    <property type="molecule type" value="Genomic_DNA"/>
</dbReference>
<dbReference type="Proteomes" id="UP001589691">
    <property type="component" value="Unassembled WGS sequence"/>
</dbReference>
<comment type="caution">
    <text evidence="3">The sequence shown here is derived from an EMBL/GenBank/DDBJ whole genome shotgun (WGS) entry which is preliminary data.</text>
</comment>
<proteinExistence type="predicted"/>
<dbReference type="Gene3D" id="1.10.260.40">
    <property type="entry name" value="lambda repressor-like DNA-binding domains"/>
    <property type="match status" value="1"/>
</dbReference>
<name>A0ABV5WRM2_9LACO</name>
<evidence type="ECO:0000313" key="3">
    <source>
        <dbReference type="EMBL" id="MFB9768795.1"/>
    </source>
</evidence>
<dbReference type="RefSeq" id="WP_137642302.1">
    <property type="nucleotide sequence ID" value="NZ_BJEA01000007.1"/>
</dbReference>
<gene>
    <name evidence="3" type="ORF">ACFFLI_02775</name>
</gene>
<evidence type="ECO:0000256" key="1">
    <source>
        <dbReference type="ARBA" id="ARBA00023125"/>
    </source>
</evidence>
<dbReference type="SMART" id="SM00530">
    <property type="entry name" value="HTH_XRE"/>
    <property type="match status" value="1"/>
</dbReference>
<dbReference type="SUPFAM" id="SSF47413">
    <property type="entry name" value="lambda repressor-like DNA-binding domains"/>
    <property type="match status" value="1"/>
</dbReference>
<protein>
    <submittedName>
        <fullName evidence="3">Helix-turn-helix domain-containing protein</fullName>
    </submittedName>
</protein>
<keyword evidence="4" id="KW-1185">Reference proteome</keyword>
<dbReference type="InterPro" id="IPR001387">
    <property type="entry name" value="Cro/C1-type_HTH"/>
</dbReference>
<evidence type="ECO:0000313" key="4">
    <source>
        <dbReference type="Proteomes" id="UP001589691"/>
    </source>
</evidence>
<feature type="domain" description="HTH cro/C1-type" evidence="2">
    <location>
        <begin position="9"/>
        <end position="63"/>
    </location>
</feature>
<reference evidence="3 4" key="1">
    <citation type="submission" date="2024-09" db="EMBL/GenBank/DDBJ databases">
        <authorList>
            <person name="Sun Q."/>
            <person name="Mori K."/>
        </authorList>
    </citation>
    <scope>NUCLEOTIDE SEQUENCE [LARGE SCALE GENOMIC DNA]</scope>
    <source>
        <strain evidence="3 4">TBRC 4576</strain>
    </source>
</reference>
<dbReference type="Gene3D" id="1.20.1440.140">
    <property type="match status" value="1"/>
</dbReference>
<organism evidence="3 4">
    <name type="scientific">Lactiplantibacillus modestisalitolerans</name>
    <dbReference type="NCBI Taxonomy" id="1457219"/>
    <lineage>
        <taxon>Bacteria</taxon>
        <taxon>Bacillati</taxon>
        <taxon>Bacillota</taxon>
        <taxon>Bacilli</taxon>
        <taxon>Lactobacillales</taxon>
        <taxon>Lactobacillaceae</taxon>
        <taxon>Lactiplantibacillus</taxon>
    </lineage>
</organism>
<evidence type="ECO:0000259" key="2">
    <source>
        <dbReference type="PROSITE" id="PS50943"/>
    </source>
</evidence>
<dbReference type="PANTHER" id="PTHR46558:SF15">
    <property type="entry name" value="HELIX-TURN-HELIX DOMAIN PROTEIN"/>
    <property type="match status" value="1"/>
</dbReference>
<accession>A0ABV5WRM2</accession>
<dbReference type="Pfam" id="PF01381">
    <property type="entry name" value="HTH_3"/>
    <property type="match status" value="1"/>
</dbReference>
<sequence length="190" mass="22005">MKVPIGQQIKRLREQRTWSQQQLATQLMVTRQTISKWERGKSYPDLESLVTLTTLFGVSADELLGLTQPVKPQPRFLWWFHRGGRKQVSTSKQDKSNKWYMTGHDRVTVATGLMLDIVKDLDPVKDAPFRQLIKSYYDELMRNQFGSPDYVFTRFGLAASKCLRQNGLVLARANSERVNQIIKLATVRYL</sequence>
<dbReference type="PROSITE" id="PS50943">
    <property type="entry name" value="HTH_CROC1"/>
    <property type="match status" value="1"/>
</dbReference>
<dbReference type="PANTHER" id="PTHR46558">
    <property type="entry name" value="TRACRIPTIONAL REGULATORY PROTEIN-RELATED-RELATED"/>
    <property type="match status" value="1"/>
</dbReference>
<dbReference type="InterPro" id="IPR053739">
    <property type="entry name" value="Bact_Immunity_Domain_sf"/>
</dbReference>
<dbReference type="CDD" id="cd00093">
    <property type="entry name" value="HTH_XRE"/>
    <property type="match status" value="1"/>
</dbReference>
<keyword evidence="1" id="KW-0238">DNA-binding</keyword>